<feature type="compositionally biased region" description="Pro residues" evidence="1">
    <location>
        <begin position="76"/>
        <end position="88"/>
    </location>
</feature>
<proteinExistence type="predicted"/>
<evidence type="ECO:0000256" key="1">
    <source>
        <dbReference type="SAM" id="MobiDB-lite"/>
    </source>
</evidence>
<feature type="chain" id="PRO_5046723787" evidence="2">
    <location>
        <begin position="17"/>
        <end position="97"/>
    </location>
</feature>
<keyword evidence="2" id="KW-0732">Signal</keyword>
<dbReference type="Proteomes" id="UP001305521">
    <property type="component" value="Chromosome"/>
</dbReference>
<dbReference type="RefSeq" id="WP_318647238.1">
    <property type="nucleotide sequence ID" value="NZ_CP137852.1"/>
</dbReference>
<name>A0ABZ0PCK5_9PROT</name>
<reference evidence="3 4" key="1">
    <citation type="submission" date="2023-11" db="EMBL/GenBank/DDBJ databases">
        <title>Arctic aerobic anoxygenic photoheterotroph Sediminicoccus rosea KRV36 adapts its photosynthesis to long days of polar summer.</title>
        <authorList>
            <person name="Tomasch J."/>
            <person name="Kopejtka K."/>
            <person name="Bily T."/>
            <person name="Gardiner A.T."/>
            <person name="Gardian Z."/>
            <person name="Shivaramu S."/>
            <person name="Koblizek M."/>
            <person name="Engelhardt F."/>
            <person name="Kaftan D."/>
        </authorList>
    </citation>
    <scope>NUCLEOTIDE SEQUENCE [LARGE SCALE GENOMIC DNA]</scope>
    <source>
        <strain evidence="3 4">R-30</strain>
    </source>
</reference>
<sequence length="97" mass="10912">MRILFLALLLSWPAAAQVPICQAEREGMTACFDGRLCRCRYQAGGQLTGRPDGFRWDCGALRPDCRPAPATLPQLDAPPWPQYIPPPQLWIEPRPPR</sequence>
<dbReference type="EMBL" id="CP137852">
    <property type="protein sequence ID" value="WPB83261.1"/>
    <property type="molecule type" value="Genomic_DNA"/>
</dbReference>
<evidence type="ECO:0000313" key="3">
    <source>
        <dbReference type="EMBL" id="WPB83261.1"/>
    </source>
</evidence>
<gene>
    <name evidence="3" type="ORF">R9Z33_14215</name>
</gene>
<organism evidence="3 4">
    <name type="scientific">Sediminicoccus rosea</name>
    <dbReference type="NCBI Taxonomy" id="1225128"/>
    <lineage>
        <taxon>Bacteria</taxon>
        <taxon>Pseudomonadati</taxon>
        <taxon>Pseudomonadota</taxon>
        <taxon>Alphaproteobacteria</taxon>
        <taxon>Acetobacterales</taxon>
        <taxon>Roseomonadaceae</taxon>
        <taxon>Sediminicoccus</taxon>
    </lineage>
</organism>
<protein>
    <submittedName>
        <fullName evidence="3">Uncharacterized protein</fullName>
    </submittedName>
</protein>
<feature type="region of interest" description="Disordered" evidence="1">
    <location>
        <begin position="71"/>
        <end position="97"/>
    </location>
</feature>
<feature type="signal peptide" evidence="2">
    <location>
        <begin position="1"/>
        <end position="16"/>
    </location>
</feature>
<accession>A0ABZ0PCK5</accession>
<evidence type="ECO:0000313" key="4">
    <source>
        <dbReference type="Proteomes" id="UP001305521"/>
    </source>
</evidence>
<keyword evidence="4" id="KW-1185">Reference proteome</keyword>
<evidence type="ECO:0000256" key="2">
    <source>
        <dbReference type="SAM" id="SignalP"/>
    </source>
</evidence>